<evidence type="ECO:0000313" key="2">
    <source>
        <dbReference type="Proteomes" id="UP000078492"/>
    </source>
</evidence>
<keyword evidence="2" id="KW-1185">Reference proteome</keyword>
<reference evidence="1 2" key="1">
    <citation type="submission" date="2015-09" db="EMBL/GenBank/DDBJ databases">
        <title>Trachymyrmex cornetzi WGS genome.</title>
        <authorList>
            <person name="Nygaard S."/>
            <person name="Hu H."/>
            <person name="Boomsma J."/>
            <person name="Zhang G."/>
        </authorList>
    </citation>
    <scope>NUCLEOTIDE SEQUENCE [LARGE SCALE GENOMIC DNA]</scope>
    <source>
        <strain evidence="1">Tcor2-1</strain>
        <tissue evidence="1">Whole body</tissue>
    </source>
</reference>
<name>A0A195DWQ3_9HYME</name>
<protein>
    <submittedName>
        <fullName evidence="1">Uncharacterized protein</fullName>
    </submittedName>
</protein>
<proteinExistence type="predicted"/>
<dbReference type="Proteomes" id="UP000078492">
    <property type="component" value="Unassembled WGS sequence"/>
</dbReference>
<accession>A0A195DWQ3</accession>
<sequence>MSVLRLKISGLIKPSRLSMLPPGPVLHVVIRAQKRHQAGTAWRRQTDRRTVAVTLKSVDLHVLTFFASNAVVNSARSGGVLDGERSYKVKWPRPDPEGEVDRDSAFSWLAELYYSVYMVSSIPCMLYPPFHARYYTPRFAHRRVRCGKIVENKLVCLRLFL</sequence>
<organism evidence="1 2">
    <name type="scientific">Trachymyrmex cornetzi</name>
    <dbReference type="NCBI Taxonomy" id="471704"/>
    <lineage>
        <taxon>Eukaryota</taxon>
        <taxon>Metazoa</taxon>
        <taxon>Ecdysozoa</taxon>
        <taxon>Arthropoda</taxon>
        <taxon>Hexapoda</taxon>
        <taxon>Insecta</taxon>
        <taxon>Pterygota</taxon>
        <taxon>Neoptera</taxon>
        <taxon>Endopterygota</taxon>
        <taxon>Hymenoptera</taxon>
        <taxon>Apocrita</taxon>
        <taxon>Aculeata</taxon>
        <taxon>Formicoidea</taxon>
        <taxon>Formicidae</taxon>
        <taxon>Myrmicinae</taxon>
        <taxon>Trachymyrmex</taxon>
    </lineage>
</organism>
<gene>
    <name evidence="1" type="ORF">ALC57_10486</name>
</gene>
<evidence type="ECO:0000313" key="1">
    <source>
        <dbReference type="EMBL" id="KYN17266.1"/>
    </source>
</evidence>
<dbReference type="AlphaFoldDB" id="A0A195DWQ3"/>
<dbReference type="EMBL" id="KQ980204">
    <property type="protein sequence ID" value="KYN17266.1"/>
    <property type="molecule type" value="Genomic_DNA"/>
</dbReference>